<dbReference type="Pfam" id="PF22290">
    <property type="entry name" value="DmmA-like_N"/>
    <property type="match status" value="1"/>
</dbReference>
<dbReference type="Gene3D" id="3.10.20.30">
    <property type="match status" value="1"/>
</dbReference>
<organism evidence="12 13">
    <name type="scientific">[Enterobacter] lignolyticus</name>
    <dbReference type="NCBI Taxonomy" id="1334193"/>
    <lineage>
        <taxon>Bacteria</taxon>
        <taxon>Pseudomonadati</taxon>
        <taxon>Pseudomonadota</taxon>
        <taxon>Gammaproteobacteria</taxon>
        <taxon>Enterobacterales</taxon>
        <taxon>Enterobacteriaceae</taxon>
        <taxon>Pluralibacter</taxon>
    </lineage>
</organism>
<dbReference type="EMBL" id="CP012871">
    <property type="protein sequence ID" value="ALR76268.1"/>
    <property type="molecule type" value="Genomic_DNA"/>
</dbReference>
<comment type="function">
    <text evidence="9">Converts carnitine to trimethylamine and malic semialdehyde.</text>
</comment>
<dbReference type="InterPro" id="IPR008333">
    <property type="entry name" value="Cbr1-like_FAD-bd_dom"/>
</dbReference>
<evidence type="ECO:0000256" key="9">
    <source>
        <dbReference type="HAMAP-Rule" id="MF_02098"/>
    </source>
</evidence>
<feature type="binding site" evidence="9">
    <location>
        <position position="270"/>
    </location>
    <ligand>
        <name>[2Fe-2S] cluster</name>
        <dbReference type="ChEBI" id="CHEBI:190135"/>
    </ligand>
</feature>
<keyword evidence="6 9" id="KW-0560">Oxidoreductase</keyword>
<dbReference type="CDD" id="cd00207">
    <property type="entry name" value="fer2"/>
    <property type="match status" value="1"/>
</dbReference>
<feature type="domain" description="FAD-binding FR-type" evidence="11">
    <location>
        <begin position="4"/>
        <end position="109"/>
    </location>
</feature>
<keyword evidence="8 9" id="KW-0411">Iron-sulfur</keyword>
<dbReference type="SUPFAM" id="SSF54292">
    <property type="entry name" value="2Fe-2S ferredoxin-like"/>
    <property type="match status" value="1"/>
</dbReference>
<accession>A0A806X4D6</accession>
<dbReference type="InterPro" id="IPR039261">
    <property type="entry name" value="FNR_nucleotide-bd"/>
</dbReference>
<dbReference type="UniPathway" id="UPA00117"/>
<keyword evidence="9" id="KW-0521">NADP</keyword>
<evidence type="ECO:0000313" key="12">
    <source>
        <dbReference type="EMBL" id="ALR76268.1"/>
    </source>
</evidence>
<dbReference type="PANTHER" id="PTHR47354">
    <property type="entry name" value="NADH OXIDOREDUCTASE HCR"/>
    <property type="match status" value="1"/>
</dbReference>
<dbReference type="Proteomes" id="UP000069162">
    <property type="component" value="Chromosome"/>
</dbReference>
<evidence type="ECO:0000259" key="11">
    <source>
        <dbReference type="PROSITE" id="PS51384"/>
    </source>
</evidence>
<keyword evidence="3 9" id="KW-0288">FMN</keyword>
<evidence type="ECO:0000256" key="6">
    <source>
        <dbReference type="ARBA" id="ARBA00023002"/>
    </source>
</evidence>
<dbReference type="GO" id="GO:0051537">
    <property type="term" value="F:2 iron, 2 sulfur cluster binding"/>
    <property type="evidence" value="ECO:0007669"/>
    <property type="project" value="UniProtKB-UniRule"/>
</dbReference>
<evidence type="ECO:0000256" key="8">
    <source>
        <dbReference type="ARBA" id="ARBA00023014"/>
    </source>
</evidence>
<keyword evidence="5 9" id="KW-0479">Metal-binding</keyword>
<feature type="binding site" evidence="9">
    <location>
        <position position="308"/>
    </location>
    <ligand>
        <name>[2Fe-2S] cluster</name>
        <dbReference type="ChEBI" id="CHEBI:190135"/>
    </ligand>
</feature>
<dbReference type="SUPFAM" id="SSF52343">
    <property type="entry name" value="Ferredoxin reductase-like, C-terminal NADP-linked domain"/>
    <property type="match status" value="1"/>
</dbReference>
<dbReference type="PRINTS" id="PR00409">
    <property type="entry name" value="PHDIOXRDTASE"/>
</dbReference>
<keyword evidence="7 9" id="KW-0408">Iron</keyword>
<gene>
    <name evidence="12" type="ORF">AO703_08145</name>
</gene>
<dbReference type="RefSeq" id="WP_062740815.1">
    <property type="nucleotide sequence ID" value="NZ_CP012871.1"/>
</dbReference>
<comment type="catalytic activity">
    <reaction evidence="9">
        <text>(R)-carnitine + NADPH + O2 + H(+) = (3R)-3-hydroxy-4-oxobutanoate + trimethylamine + NADP(+) + H2O</text>
        <dbReference type="Rhea" id="RHEA:55368"/>
        <dbReference type="ChEBI" id="CHEBI:15377"/>
        <dbReference type="ChEBI" id="CHEBI:15378"/>
        <dbReference type="ChEBI" id="CHEBI:15379"/>
        <dbReference type="ChEBI" id="CHEBI:16347"/>
        <dbReference type="ChEBI" id="CHEBI:57783"/>
        <dbReference type="ChEBI" id="CHEBI:58349"/>
        <dbReference type="ChEBI" id="CHEBI:58389"/>
        <dbReference type="ChEBI" id="CHEBI:138809"/>
        <dbReference type="EC" id="1.14.13.239"/>
    </reaction>
</comment>
<comment type="similarity">
    <text evidence="9">Belongs to the PDR/VanB family. CntB subfamily.</text>
</comment>
<comment type="cofactor">
    <cofactor evidence="1 9">
        <name>FMN</name>
        <dbReference type="ChEBI" id="CHEBI:58210"/>
    </cofactor>
</comment>
<proteinExistence type="inferred from homology"/>
<dbReference type="Pfam" id="PF00111">
    <property type="entry name" value="Fer2"/>
    <property type="match status" value="1"/>
</dbReference>
<sequence length="321" mass="35986">MSDYQMIEVVVRNIEIITPLVKRFTFARKDNQPLPPFRGGSHIIVQMQNGEQRYSNAYSLMSSPFDTSVYQIAVRLEEDSKGGSRFMHHHVQPGDTLTISAPNNLFAISPQAAKHLLIAGGIGITPFLSYLPELERAQGNWALHYCFHHQENNAFQDELIAGPWRDRINFYVSEQGTRLDLVRLLADVEPGTHIYTCGPAALNDAVKAAAGRMGIADEQLHFEQFAIENKGGAEFTLVLSRSGREFIVPEDKTILQIIENNKAAKVECLCREGVCGTCETTILEGEADHRDQYFSIEEQNSQKSMLICCSRAKSKRLVLDL</sequence>
<keyword evidence="4 9" id="KW-0001">2Fe-2S</keyword>
<dbReference type="Gene3D" id="3.40.50.80">
    <property type="entry name" value="Nucleotide-binding domain of ferredoxin-NADP reductase (FNR) module"/>
    <property type="match status" value="1"/>
</dbReference>
<dbReference type="GO" id="GO:0046872">
    <property type="term" value="F:metal ion binding"/>
    <property type="evidence" value="ECO:0007669"/>
    <property type="project" value="UniProtKB-KW"/>
</dbReference>
<comment type="cofactor">
    <cofactor evidence="9">
        <name>[2Fe-2S] cluster</name>
        <dbReference type="ChEBI" id="CHEBI:190135"/>
    </cofactor>
    <text evidence="9">Binds 1 2Fe-2S cluster.</text>
</comment>
<comment type="catalytic activity">
    <reaction evidence="9">
        <text>(R)-carnitine + NADH + O2 + H(+) = (3R)-3-hydroxy-4-oxobutanoate + trimethylamine + NAD(+) + H2O</text>
        <dbReference type="Rhea" id="RHEA:55396"/>
        <dbReference type="ChEBI" id="CHEBI:15377"/>
        <dbReference type="ChEBI" id="CHEBI:15378"/>
        <dbReference type="ChEBI" id="CHEBI:15379"/>
        <dbReference type="ChEBI" id="CHEBI:16347"/>
        <dbReference type="ChEBI" id="CHEBI:57540"/>
        <dbReference type="ChEBI" id="CHEBI:57945"/>
        <dbReference type="ChEBI" id="CHEBI:58389"/>
        <dbReference type="ChEBI" id="CHEBI:138809"/>
        <dbReference type="EC" id="1.14.13.239"/>
    </reaction>
</comment>
<evidence type="ECO:0000256" key="1">
    <source>
        <dbReference type="ARBA" id="ARBA00001917"/>
    </source>
</evidence>
<evidence type="ECO:0000256" key="7">
    <source>
        <dbReference type="ARBA" id="ARBA00023004"/>
    </source>
</evidence>
<dbReference type="PROSITE" id="PS00197">
    <property type="entry name" value="2FE2S_FER_1"/>
    <property type="match status" value="1"/>
</dbReference>
<dbReference type="PROSITE" id="PS51384">
    <property type="entry name" value="FAD_FR"/>
    <property type="match status" value="1"/>
</dbReference>
<evidence type="ECO:0000256" key="2">
    <source>
        <dbReference type="ARBA" id="ARBA00022630"/>
    </source>
</evidence>
<comment type="pathway">
    <text evidence="9">Amine and polyamine metabolism; carnitine metabolism.</text>
</comment>
<dbReference type="SUPFAM" id="SSF63380">
    <property type="entry name" value="Riboflavin synthase domain-like"/>
    <property type="match status" value="1"/>
</dbReference>
<dbReference type="InterPro" id="IPR017938">
    <property type="entry name" value="Riboflavin_synthase-like_b-brl"/>
</dbReference>
<dbReference type="InterPro" id="IPR006058">
    <property type="entry name" value="2Fe2S_fd_BS"/>
</dbReference>
<dbReference type="KEGG" id="kle:AO703_08145"/>
<dbReference type="Pfam" id="PF00970">
    <property type="entry name" value="FAD_binding_6"/>
    <property type="match status" value="1"/>
</dbReference>
<feature type="domain" description="2Fe-2S ferredoxin-type" evidence="10">
    <location>
        <begin position="233"/>
        <end position="321"/>
    </location>
</feature>
<evidence type="ECO:0000259" key="10">
    <source>
        <dbReference type="PROSITE" id="PS51085"/>
    </source>
</evidence>
<dbReference type="PANTHER" id="PTHR47354:SF1">
    <property type="entry name" value="CARNITINE MONOOXYGENASE REDUCTASE SUBUNIT"/>
    <property type="match status" value="1"/>
</dbReference>
<dbReference type="Gene3D" id="2.40.30.10">
    <property type="entry name" value="Translation factors"/>
    <property type="match status" value="1"/>
</dbReference>
<reference evidence="13" key="1">
    <citation type="submission" date="2015-10" db="EMBL/GenBank/DDBJ databases">
        <title>Complete Genome Sequencing of Klebsiella sp. strain G5.</title>
        <authorList>
            <person name="Chan K.-G."/>
            <person name="Chen J.-W."/>
        </authorList>
    </citation>
    <scope>NUCLEOTIDE SEQUENCE [LARGE SCALE GENOMIC DNA]</scope>
    <source>
        <strain evidence="13">G5</strain>
    </source>
</reference>
<comment type="subunit">
    <text evidence="9">Composed of an oxygenase subunit and a reductase subunit.</text>
</comment>
<dbReference type="OrthoDB" id="9796486at2"/>
<evidence type="ECO:0000256" key="3">
    <source>
        <dbReference type="ARBA" id="ARBA00022643"/>
    </source>
</evidence>
<protein>
    <recommendedName>
        <fullName evidence="9">Carnitine monooxygenase reductase subunit</fullName>
        <ecNumber evidence="9">1.14.13.239</ecNumber>
    </recommendedName>
    <alternativeName>
        <fullName evidence="9">Carnitine monooxygenase beta subunit</fullName>
    </alternativeName>
</protein>
<feature type="binding site" evidence="9">
    <location>
        <position position="275"/>
    </location>
    <ligand>
        <name>[2Fe-2S] cluster</name>
        <dbReference type="ChEBI" id="CHEBI:190135"/>
    </ligand>
</feature>
<dbReference type="GO" id="GO:0016709">
    <property type="term" value="F:oxidoreductase activity, acting on paired donors, with incorporation or reduction of molecular oxygen, NAD(P)H as one donor, and incorporation of one atom of oxygen"/>
    <property type="evidence" value="ECO:0007669"/>
    <property type="project" value="UniProtKB-UniRule"/>
</dbReference>
<dbReference type="InterPro" id="IPR017927">
    <property type="entry name" value="FAD-bd_FR_type"/>
</dbReference>
<evidence type="ECO:0000256" key="5">
    <source>
        <dbReference type="ARBA" id="ARBA00022723"/>
    </source>
</evidence>
<evidence type="ECO:0000313" key="13">
    <source>
        <dbReference type="Proteomes" id="UP000069162"/>
    </source>
</evidence>
<feature type="binding site" evidence="9">
    <location>
        <position position="278"/>
    </location>
    <ligand>
        <name>[2Fe-2S] cluster</name>
        <dbReference type="ChEBI" id="CHEBI:190135"/>
    </ligand>
</feature>
<dbReference type="PROSITE" id="PS51085">
    <property type="entry name" value="2FE2S_FER_2"/>
    <property type="match status" value="1"/>
</dbReference>
<dbReference type="InterPro" id="IPR039003">
    <property type="entry name" value="Carnitine_monoox_B"/>
</dbReference>
<dbReference type="InterPro" id="IPR054582">
    <property type="entry name" value="DmmA-like_N"/>
</dbReference>
<dbReference type="EC" id="1.14.13.239" evidence="9"/>
<dbReference type="InterPro" id="IPR036010">
    <property type="entry name" value="2Fe-2S_ferredoxin-like_sf"/>
</dbReference>
<evidence type="ECO:0000256" key="4">
    <source>
        <dbReference type="ARBA" id="ARBA00022714"/>
    </source>
</evidence>
<dbReference type="InterPro" id="IPR001041">
    <property type="entry name" value="2Fe-2S_ferredoxin-type"/>
</dbReference>
<dbReference type="GO" id="GO:0009437">
    <property type="term" value="P:carnitine metabolic process"/>
    <property type="evidence" value="ECO:0007669"/>
    <property type="project" value="UniProtKB-UniRule"/>
</dbReference>
<keyword evidence="9" id="KW-0520">NAD</keyword>
<keyword evidence="2 9" id="KW-0285">Flavoprotein</keyword>
<dbReference type="HAMAP" id="MF_02098">
    <property type="entry name" value="Carnitine_monoox_B"/>
    <property type="match status" value="1"/>
</dbReference>
<dbReference type="InterPro" id="IPR012675">
    <property type="entry name" value="Beta-grasp_dom_sf"/>
</dbReference>
<dbReference type="AlphaFoldDB" id="A0A806X4D6"/>
<name>A0A806X4D6_9ENTR</name>
<dbReference type="InterPro" id="IPR050415">
    <property type="entry name" value="MRET"/>
</dbReference>
<dbReference type="CDD" id="cd06185">
    <property type="entry name" value="PDR_like"/>
    <property type="match status" value="1"/>
</dbReference>